<name>A0A8S4PFV6_OWEFU</name>
<organism evidence="1 2">
    <name type="scientific">Owenia fusiformis</name>
    <name type="common">Polychaete worm</name>
    <dbReference type="NCBI Taxonomy" id="6347"/>
    <lineage>
        <taxon>Eukaryota</taxon>
        <taxon>Metazoa</taxon>
        <taxon>Spiralia</taxon>
        <taxon>Lophotrochozoa</taxon>
        <taxon>Annelida</taxon>
        <taxon>Polychaeta</taxon>
        <taxon>Sedentaria</taxon>
        <taxon>Canalipalpata</taxon>
        <taxon>Sabellida</taxon>
        <taxon>Oweniida</taxon>
        <taxon>Oweniidae</taxon>
        <taxon>Owenia</taxon>
    </lineage>
</organism>
<feature type="non-terminal residue" evidence="1">
    <location>
        <position position="1"/>
    </location>
</feature>
<evidence type="ECO:0000313" key="1">
    <source>
        <dbReference type="EMBL" id="CAH1793306.1"/>
    </source>
</evidence>
<keyword evidence="2" id="KW-1185">Reference proteome</keyword>
<sequence>HDNQVFKRFGVSNVEDEVFGGIDDWPTTNFKTLTVEHQCLVPKISDHTITNYFIERISMDNQMSGDIEALKKGRAMMNGLKVNALSINLENEDVLFLTGFTAASMKKRYII</sequence>
<gene>
    <name evidence="1" type="ORF">OFUS_LOCUS18171</name>
</gene>
<comment type="caution">
    <text evidence="1">The sequence shown here is derived from an EMBL/GenBank/DDBJ whole genome shotgun (WGS) entry which is preliminary data.</text>
</comment>
<protein>
    <submittedName>
        <fullName evidence="1">Uncharacterized protein</fullName>
    </submittedName>
</protein>
<dbReference type="OrthoDB" id="10546894at2759"/>
<evidence type="ECO:0000313" key="2">
    <source>
        <dbReference type="Proteomes" id="UP000749559"/>
    </source>
</evidence>
<dbReference type="EMBL" id="CAIIXF020000009">
    <property type="protein sequence ID" value="CAH1793306.1"/>
    <property type="molecule type" value="Genomic_DNA"/>
</dbReference>
<proteinExistence type="predicted"/>
<dbReference type="Proteomes" id="UP000749559">
    <property type="component" value="Unassembled WGS sequence"/>
</dbReference>
<reference evidence="1" key="1">
    <citation type="submission" date="2022-03" db="EMBL/GenBank/DDBJ databases">
        <authorList>
            <person name="Martin C."/>
        </authorList>
    </citation>
    <scope>NUCLEOTIDE SEQUENCE</scope>
</reference>
<dbReference type="AlphaFoldDB" id="A0A8S4PFV6"/>
<accession>A0A8S4PFV6</accession>